<dbReference type="InterPro" id="IPR001304">
    <property type="entry name" value="C-type_lectin-like"/>
</dbReference>
<evidence type="ECO:0000313" key="3">
    <source>
        <dbReference type="Proteomes" id="UP000283509"/>
    </source>
</evidence>
<proteinExistence type="predicted"/>
<comment type="caution">
    <text evidence="2">The sequence shown here is derived from an EMBL/GenBank/DDBJ whole genome shotgun (WGS) entry which is preliminary data.</text>
</comment>
<dbReference type="EMBL" id="QCYY01001849">
    <property type="protein sequence ID" value="ROT74763.1"/>
    <property type="molecule type" value="Genomic_DNA"/>
</dbReference>
<evidence type="ECO:0000259" key="1">
    <source>
        <dbReference type="PROSITE" id="PS50041"/>
    </source>
</evidence>
<evidence type="ECO:0000313" key="2">
    <source>
        <dbReference type="EMBL" id="ROT74763.1"/>
    </source>
</evidence>
<protein>
    <recommendedName>
        <fullName evidence="1">C-type lectin domain-containing protein</fullName>
    </recommendedName>
</protein>
<dbReference type="Gene3D" id="3.10.100.10">
    <property type="entry name" value="Mannose-Binding Protein A, subunit A"/>
    <property type="match status" value="1"/>
</dbReference>
<reference evidence="2 3" key="1">
    <citation type="submission" date="2018-04" db="EMBL/GenBank/DDBJ databases">
        <authorList>
            <person name="Zhang X."/>
            <person name="Yuan J."/>
            <person name="Li F."/>
            <person name="Xiang J."/>
        </authorList>
    </citation>
    <scope>NUCLEOTIDE SEQUENCE [LARGE SCALE GENOMIC DNA]</scope>
    <source>
        <tissue evidence="2">Muscle</tissue>
    </source>
</reference>
<organism evidence="2 3">
    <name type="scientific">Penaeus vannamei</name>
    <name type="common">Whiteleg shrimp</name>
    <name type="synonym">Litopenaeus vannamei</name>
    <dbReference type="NCBI Taxonomy" id="6689"/>
    <lineage>
        <taxon>Eukaryota</taxon>
        <taxon>Metazoa</taxon>
        <taxon>Ecdysozoa</taxon>
        <taxon>Arthropoda</taxon>
        <taxon>Crustacea</taxon>
        <taxon>Multicrustacea</taxon>
        <taxon>Malacostraca</taxon>
        <taxon>Eumalacostraca</taxon>
        <taxon>Eucarida</taxon>
        <taxon>Decapoda</taxon>
        <taxon>Dendrobranchiata</taxon>
        <taxon>Penaeoidea</taxon>
        <taxon>Penaeidae</taxon>
        <taxon>Penaeus</taxon>
    </lineage>
</organism>
<dbReference type="CDD" id="cd00037">
    <property type="entry name" value="CLECT"/>
    <property type="match status" value="1"/>
</dbReference>
<dbReference type="PROSITE" id="PS50041">
    <property type="entry name" value="C_TYPE_LECTIN_2"/>
    <property type="match status" value="1"/>
</dbReference>
<dbReference type="AlphaFoldDB" id="A0A3R7P3X7"/>
<dbReference type="Pfam" id="PF00059">
    <property type="entry name" value="Lectin_C"/>
    <property type="match status" value="1"/>
</dbReference>
<dbReference type="InterPro" id="IPR016186">
    <property type="entry name" value="C-type_lectin-like/link_sf"/>
</dbReference>
<feature type="domain" description="C-type lectin" evidence="1">
    <location>
        <begin position="116"/>
        <end position="226"/>
    </location>
</feature>
<keyword evidence="3" id="KW-1185">Reference proteome</keyword>
<dbReference type="InterPro" id="IPR016187">
    <property type="entry name" value="CTDL_fold"/>
</dbReference>
<reference evidence="2 3" key="2">
    <citation type="submission" date="2019-01" db="EMBL/GenBank/DDBJ databases">
        <title>The decoding of complex shrimp genome reveals the adaptation for benthos swimmer, frequently molting mechanism and breeding impact on genome.</title>
        <authorList>
            <person name="Sun Y."/>
            <person name="Gao Y."/>
            <person name="Yu Y."/>
        </authorList>
    </citation>
    <scope>NUCLEOTIDE SEQUENCE [LARGE SCALE GENOMIC DNA]</scope>
    <source>
        <tissue evidence="2">Muscle</tissue>
    </source>
</reference>
<accession>A0A3R7P3X7</accession>
<dbReference type="OrthoDB" id="6336722at2759"/>
<gene>
    <name evidence="2" type="ORF">C7M84_006717</name>
</gene>
<name>A0A3R7P3X7_PENVA</name>
<sequence>MRLLVPGIVMTVADATIISELYVHRDGIRGVGEIAFTKEVSSQLECAALCLTVLCACYNLEVRNSTLTCTTLSTIREFTEQPFTRSFFSRKGLYQQLGFIRYKEQWVMARDPTLPRLTWDDSVAWCRSLPGSVFLPQTLEDFDWMVEIFRTKYEDGYMFFPLNDKEKEGDFVWVNGSCVCVSPAAAKNATQIRWHDGQEGAGNTIEDDCVAIESYHDYTLRVHACDHTHYAMICAGDG</sequence>
<dbReference type="SUPFAM" id="SSF56436">
    <property type="entry name" value="C-type lectin-like"/>
    <property type="match status" value="1"/>
</dbReference>
<dbReference type="Proteomes" id="UP000283509">
    <property type="component" value="Unassembled WGS sequence"/>
</dbReference>